<evidence type="ECO:0000313" key="2">
    <source>
        <dbReference type="Proteomes" id="UP000315947"/>
    </source>
</evidence>
<dbReference type="EMBL" id="CP041614">
    <property type="protein sequence ID" value="QDO84054.1"/>
    <property type="molecule type" value="Genomic_DNA"/>
</dbReference>
<evidence type="ECO:0000313" key="1">
    <source>
        <dbReference type="EMBL" id="QDO84054.1"/>
    </source>
</evidence>
<keyword evidence="2" id="KW-1185">Reference proteome</keyword>
<name>A0ABX5WY81_9GAMM</name>
<sequence>MKGNMSVYYAFEYPQGRVQSVGEPNPVTGEQNINGLLFAFSTKEKRDRFIQCETVASRRASITHKDVRSVHLGMSLKVFRDMLVNIDVL</sequence>
<organism evidence="1 2">
    <name type="scientific">Shewanella psychropiezotolerans</name>
    <dbReference type="NCBI Taxonomy" id="2593655"/>
    <lineage>
        <taxon>Bacteria</taxon>
        <taxon>Pseudomonadati</taxon>
        <taxon>Pseudomonadota</taxon>
        <taxon>Gammaproteobacteria</taxon>
        <taxon>Alteromonadales</taxon>
        <taxon>Shewanellaceae</taxon>
        <taxon>Shewanella</taxon>
    </lineage>
</organism>
<dbReference type="RefSeq" id="WP_144046420.1">
    <property type="nucleotide sequence ID" value="NZ_CP041614.1"/>
</dbReference>
<protein>
    <submittedName>
        <fullName evidence="1">Uncharacterized protein</fullName>
    </submittedName>
</protein>
<dbReference type="Proteomes" id="UP000315947">
    <property type="component" value="Chromosome"/>
</dbReference>
<reference evidence="1 2" key="1">
    <citation type="submission" date="2019-07" db="EMBL/GenBank/DDBJ databases">
        <title>Shewanella sp. YLB-06 whole genomic sequence.</title>
        <authorList>
            <person name="Yu L."/>
        </authorList>
    </citation>
    <scope>NUCLEOTIDE SEQUENCE [LARGE SCALE GENOMIC DNA]</scope>
    <source>
        <strain evidence="1 2">YLB-06</strain>
    </source>
</reference>
<gene>
    <name evidence="1" type="ORF">FM037_13405</name>
</gene>
<proteinExistence type="predicted"/>
<accession>A0ABX5WY81</accession>